<dbReference type="Proteomes" id="UP000790709">
    <property type="component" value="Unassembled WGS sequence"/>
</dbReference>
<reference evidence="1" key="1">
    <citation type="journal article" date="2021" name="New Phytol.">
        <title>Evolutionary innovations through gain and loss of genes in the ectomycorrhizal Boletales.</title>
        <authorList>
            <person name="Wu G."/>
            <person name="Miyauchi S."/>
            <person name="Morin E."/>
            <person name="Kuo A."/>
            <person name="Drula E."/>
            <person name="Varga T."/>
            <person name="Kohler A."/>
            <person name="Feng B."/>
            <person name="Cao Y."/>
            <person name="Lipzen A."/>
            <person name="Daum C."/>
            <person name="Hundley H."/>
            <person name="Pangilinan J."/>
            <person name="Johnson J."/>
            <person name="Barry K."/>
            <person name="LaButti K."/>
            <person name="Ng V."/>
            <person name="Ahrendt S."/>
            <person name="Min B."/>
            <person name="Choi I.G."/>
            <person name="Park H."/>
            <person name="Plett J.M."/>
            <person name="Magnuson J."/>
            <person name="Spatafora J.W."/>
            <person name="Nagy L.G."/>
            <person name="Henrissat B."/>
            <person name="Grigoriev I.V."/>
            <person name="Yang Z.L."/>
            <person name="Xu J."/>
            <person name="Martin F.M."/>
        </authorList>
    </citation>
    <scope>NUCLEOTIDE SEQUENCE</scope>
    <source>
        <strain evidence="1">KUC20120723A-06</strain>
    </source>
</reference>
<keyword evidence="2" id="KW-1185">Reference proteome</keyword>
<dbReference type="EMBL" id="MU266526">
    <property type="protein sequence ID" value="KAH7921442.1"/>
    <property type="molecule type" value="Genomic_DNA"/>
</dbReference>
<proteinExistence type="predicted"/>
<protein>
    <submittedName>
        <fullName evidence="1">Uncharacterized protein</fullName>
    </submittedName>
</protein>
<evidence type="ECO:0000313" key="1">
    <source>
        <dbReference type="EMBL" id="KAH7921442.1"/>
    </source>
</evidence>
<sequence length="253" mass="28321">MSSISSDDSVSTISTNSISPENPGKGDRRRSRFYISTVTFLVEESLFKVPRIPFEEGSETFRDMFKLPTSEHTIVEGDDDEHPIRLDGIKRLEFEQLLETLFDSKLWRRSPKKRRPRGTTEWKSVLKLSTMWGFNALRSKAIAQLASMSLSAVDKIVIANQYDINDWLLPCFNELAKRPEPIGADDVDKLGLDTALKIAAVRESIAFVPANQSQSGSTAFGSSSSSSTMKQVVGDRDAKNLDFTTKIKQVFSM</sequence>
<name>A0ACB8B706_9AGAM</name>
<comment type="caution">
    <text evidence="1">The sequence shown here is derived from an EMBL/GenBank/DDBJ whole genome shotgun (WGS) entry which is preliminary data.</text>
</comment>
<evidence type="ECO:0000313" key="2">
    <source>
        <dbReference type="Proteomes" id="UP000790709"/>
    </source>
</evidence>
<organism evidence="1 2">
    <name type="scientific">Leucogyrophana mollusca</name>
    <dbReference type="NCBI Taxonomy" id="85980"/>
    <lineage>
        <taxon>Eukaryota</taxon>
        <taxon>Fungi</taxon>
        <taxon>Dikarya</taxon>
        <taxon>Basidiomycota</taxon>
        <taxon>Agaricomycotina</taxon>
        <taxon>Agaricomycetes</taxon>
        <taxon>Agaricomycetidae</taxon>
        <taxon>Boletales</taxon>
        <taxon>Boletales incertae sedis</taxon>
        <taxon>Leucogyrophana</taxon>
    </lineage>
</organism>
<accession>A0ACB8B706</accession>
<gene>
    <name evidence="1" type="ORF">BV22DRAFT_1049622</name>
</gene>